<dbReference type="AlphaFoldDB" id="A0A2I0HVM7"/>
<sequence length="247" mass="28279">MELHGRKEGVGVVKEQGTTKGGPWKVASILGLGYGGRAPRAKIHQFCWRPSFLFSFEYRKIATGSSFLFSFRLFSAREYRNLVVKIPTRHGNKLAGYDFHLIARWRHTFPFLSCIVQLPVISSKNILNLPHWGPCFFLGSDCFSLRILMKLSWPKIVKKWFNIRGKSEDFEADDVVHGGGEEEWGDIYAEPEPCSIKKSKTERLSKRSSNRLLRGKIDLKASQVTDVQNYRLVPNQPFVVLFALMEP</sequence>
<organism evidence="1 2">
    <name type="scientific">Punica granatum</name>
    <name type="common">Pomegranate</name>
    <dbReference type="NCBI Taxonomy" id="22663"/>
    <lineage>
        <taxon>Eukaryota</taxon>
        <taxon>Viridiplantae</taxon>
        <taxon>Streptophyta</taxon>
        <taxon>Embryophyta</taxon>
        <taxon>Tracheophyta</taxon>
        <taxon>Spermatophyta</taxon>
        <taxon>Magnoliopsida</taxon>
        <taxon>eudicotyledons</taxon>
        <taxon>Gunneridae</taxon>
        <taxon>Pentapetalae</taxon>
        <taxon>rosids</taxon>
        <taxon>malvids</taxon>
        <taxon>Myrtales</taxon>
        <taxon>Lythraceae</taxon>
        <taxon>Punica</taxon>
    </lineage>
</organism>
<evidence type="ECO:0000313" key="1">
    <source>
        <dbReference type="EMBL" id="PKI35742.1"/>
    </source>
</evidence>
<accession>A0A2I0HVM7</accession>
<dbReference type="Proteomes" id="UP000233551">
    <property type="component" value="Unassembled WGS sequence"/>
</dbReference>
<protein>
    <submittedName>
        <fullName evidence="1">Uncharacterized protein</fullName>
    </submittedName>
</protein>
<name>A0A2I0HVM7_PUNGR</name>
<evidence type="ECO:0000313" key="2">
    <source>
        <dbReference type="Proteomes" id="UP000233551"/>
    </source>
</evidence>
<keyword evidence="2" id="KW-1185">Reference proteome</keyword>
<dbReference type="EMBL" id="PGOL01005224">
    <property type="protein sequence ID" value="PKI35742.1"/>
    <property type="molecule type" value="Genomic_DNA"/>
</dbReference>
<proteinExistence type="predicted"/>
<dbReference type="STRING" id="22663.A0A2I0HVM7"/>
<comment type="caution">
    <text evidence="1">The sequence shown here is derived from an EMBL/GenBank/DDBJ whole genome shotgun (WGS) entry which is preliminary data.</text>
</comment>
<gene>
    <name evidence="1" type="ORF">CRG98_043900</name>
</gene>
<reference evidence="1 2" key="1">
    <citation type="submission" date="2017-11" db="EMBL/GenBank/DDBJ databases">
        <title>De-novo sequencing of pomegranate (Punica granatum L.) genome.</title>
        <authorList>
            <person name="Akparov Z."/>
            <person name="Amiraslanov A."/>
            <person name="Hajiyeva S."/>
            <person name="Abbasov M."/>
            <person name="Kaur K."/>
            <person name="Hamwieh A."/>
            <person name="Solovyev V."/>
            <person name="Salamov A."/>
            <person name="Braich B."/>
            <person name="Kosarev P."/>
            <person name="Mahmoud A."/>
            <person name="Hajiyev E."/>
            <person name="Babayeva S."/>
            <person name="Izzatullayeva V."/>
            <person name="Mammadov A."/>
            <person name="Mammadov A."/>
            <person name="Sharifova S."/>
            <person name="Ojaghi J."/>
            <person name="Eynullazada K."/>
            <person name="Bayramov B."/>
            <person name="Abdulazimova A."/>
            <person name="Shahmuradov I."/>
        </authorList>
    </citation>
    <scope>NUCLEOTIDE SEQUENCE [LARGE SCALE GENOMIC DNA]</scope>
    <source>
        <strain evidence="2">cv. AG2017</strain>
        <tissue evidence="1">Leaf</tissue>
    </source>
</reference>